<proteinExistence type="inferred from homology"/>
<dbReference type="AlphaFoldDB" id="A0A1G9TYG2"/>
<evidence type="ECO:0000256" key="1">
    <source>
        <dbReference type="ARBA" id="ARBA00008857"/>
    </source>
</evidence>
<dbReference type="GO" id="GO:0015074">
    <property type="term" value="P:DNA integration"/>
    <property type="evidence" value="ECO:0007669"/>
    <property type="project" value="UniProtKB-KW"/>
</dbReference>
<dbReference type="InterPro" id="IPR011010">
    <property type="entry name" value="DNA_brk_join_enz"/>
</dbReference>
<accession>A0A1G9TYG2</accession>
<dbReference type="Proteomes" id="UP000198552">
    <property type="component" value="Unassembled WGS sequence"/>
</dbReference>
<keyword evidence="3" id="KW-0238">DNA-binding</keyword>
<feature type="domain" description="Tyr recombinase" evidence="5">
    <location>
        <begin position="205"/>
        <end position="392"/>
    </location>
</feature>
<dbReference type="RefSeq" id="WP_091570750.1">
    <property type="nucleotide sequence ID" value="NZ_FNHP01000007.1"/>
</dbReference>
<evidence type="ECO:0000259" key="5">
    <source>
        <dbReference type="PROSITE" id="PS51898"/>
    </source>
</evidence>
<evidence type="ECO:0000256" key="4">
    <source>
        <dbReference type="ARBA" id="ARBA00023172"/>
    </source>
</evidence>
<dbReference type="InterPro" id="IPR002104">
    <property type="entry name" value="Integrase_catalytic"/>
</dbReference>
<dbReference type="OrthoDB" id="9775880at2"/>
<dbReference type="Pfam" id="PF00589">
    <property type="entry name" value="Phage_integrase"/>
    <property type="match status" value="1"/>
</dbReference>
<dbReference type="PANTHER" id="PTHR30629:SF2">
    <property type="entry name" value="PROPHAGE INTEGRASE INTS-RELATED"/>
    <property type="match status" value="1"/>
</dbReference>
<dbReference type="EMBL" id="FNHP01000007">
    <property type="protein sequence ID" value="SDM52641.1"/>
    <property type="molecule type" value="Genomic_DNA"/>
</dbReference>
<evidence type="ECO:0000256" key="2">
    <source>
        <dbReference type="ARBA" id="ARBA00022908"/>
    </source>
</evidence>
<dbReference type="InterPro" id="IPR038488">
    <property type="entry name" value="Integrase_DNA-bd_sf"/>
</dbReference>
<keyword evidence="4" id="KW-0233">DNA recombination</keyword>
<reference evidence="7" key="1">
    <citation type="submission" date="2016-10" db="EMBL/GenBank/DDBJ databases">
        <authorList>
            <person name="Varghese N."/>
            <person name="Submissions S."/>
        </authorList>
    </citation>
    <scope>NUCLEOTIDE SEQUENCE [LARGE SCALE GENOMIC DNA]</scope>
    <source>
        <strain evidence="7">EPL6</strain>
    </source>
</reference>
<dbReference type="GO" id="GO:0003677">
    <property type="term" value="F:DNA binding"/>
    <property type="evidence" value="ECO:0007669"/>
    <property type="project" value="UniProtKB-KW"/>
</dbReference>
<dbReference type="InterPro" id="IPR010998">
    <property type="entry name" value="Integrase_recombinase_N"/>
</dbReference>
<protein>
    <submittedName>
        <fullName evidence="6">Integrase</fullName>
    </submittedName>
</protein>
<gene>
    <name evidence="6" type="ORF">SAMN05428957_10768</name>
</gene>
<keyword evidence="2" id="KW-0229">DNA integration</keyword>
<name>A0A1G9TYG2_9BURK</name>
<dbReference type="CDD" id="cd00801">
    <property type="entry name" value="INT_P4_C"/>
    <property type="match status" value="1"/>
</dbReference>
<organism evidence="6 7">
    <name type="scientific">Oryzisolibacter propanilivorax</name>
    <dbReference type="NCBI Taxonomy" id="1527607"/>
    <lineage>
        <taxon>Bacteria</taxon>
        <taxon>Pseudomonadati</taxon>
        <taxon>Pseudomonadota</taxon>
        <taxon>Betaproteobacteria</taxon>
        <taxon>Burkholderiales</taxon>
        <taxon>Comamonadaceae</taxon>
        <taxon>Oryzisolibacter</taxon>
    </lineage>
</organism>
<dbReference type="Pfam" id="PF13356">
    <property type="entry name" value="Arm-DNA-bind_3"/>
    <property type="match status" value="1"/>
</dbReference>
<comment type="similarity">
    <text evidence="1">Belongs to the 'phage' integrase family.</text>
</comment>
<evidence type="ECO:0000313" key="6">
    <source>
        <dbReference type="EMBL" id="SDM52641.1"/>
    </source>
</evidence>
<dbReference type="STRING" id="1527607.SAMN05428957_10768"/>
<dbReference type="InterPro" id="IPR025166">
    <property type="entry name" value="Integrase_DNA_bind_dom"/>
</dbReference>
<dbReference type="Gene3D" id="1.10.150.130">
    <property type="match status" value="1"/>
</dbReference>
<evidence type="ECO:0000313" key="7">
    <source>
        <dbReference type="Proteomes" id="UP000198552"/>
    </source>
</evidence>
<dbReference type="GO" id="GO:0006310">
    <property type="term" value="P:DNA recombination"/>
    <property type="evidence" value="ECO:0007669"/>
    <property type="project" value="UniProtKB-KW"/>
</dbReference>
<dbReference type="PROSITE" id="PS51898">
    <property type="entry name" value="TYR_RECOMBINASE"/>
    <property type="match status" value="1"/>
</dbReference>
<dbReference type="Gene3D" id="3.30.160.390">
    <property type="entry name" value="Integrase, DNA-binding domain"/>
    <property type="match status" value="1"/>
</dbReference>
<evidence type="ECO:0000256" key="3">
    <source>
        <dbReference type="ARBA" id="ARBA00023125"/>
    </source>
</evidence>
<dbReference type="InterPro" id="IPR013762">
    <property type="entry name" value="Integrase-like_cat_sf"/>
</dbReference>
<dbReference type="Gene3D" id="1.10.443.10">
    <property type="entry name" value="Intergrase catalytic core"/>
    <property type="match status" value="1"/>
</dbReference>
<keyword evidence="7" id="KW-1185">Reference proteome</keyword>
<dbReference type="Pfam" id="PF22022">
    <property type="entry name" value="Phage_int_M"/>
    <property type="match status" value="1"/>
</dbReference>
<dbReference type="InterPro" id="IPR050808">
    <property type="entry name" value="Phage_Integrase"/>
</dbReference>
<dbReference type="InterPro" id="IPR053876">
    <property type="entry name" value="Phage_int_M"/>
</dbReference>
<sequence length="415" mass="46114">MALTDTFVKNVKPDTSKAAGTKHTDGQGLYLLVKPAGKYWRMDYRHADKRKTLALGVYPAVSLAQARKARDNARELLAQDIDPSVIRRVEKATAKTAAANTFEAVARELHANKMPGWSTLHATRWLAQMVNDLFPFIGKMPMDTITTPLLLEVLRKVEKRGAGFSARRLAERAGQVFRYGVQTGRCKAHHVPMLQGALQPVVTQHMAAVLEPAKAGELLRAIDGYTGQPMTRAALQLSALLFQRPGNIRAMQWSWIDFERAMLTIPAQAMKRTVHGKVNGRPHLVPLAPQAIAILRELQPLTGHREFVFPGLRTSQRPMSDNTINAALRRMGYSTEDMSAHGFRAMARTLMVENLPGIGADVLEAQLAHGKSGPLGMAYDRAEFMQQRITMMRAWADYLDRLRRGADVLPLVRSA</sequence>
<dbReference type="PANTHER" id="PTHR30629">
    <property type="entry name" value="PROPHAGE INTEGRASE"/>
    <property type="match status" value="1"/>
</dbReference>
<dbReference type="SUPFAM" id="SSF56349">
    <property type="entry name" value="DNA breaking-rejoining enzymes"/>
    <property type="match status" value="1"/>
</dbReference>